<feature type="domain" description="HTH tetR-type" evidence="3">
    <location>
        <begin position="17"/>
        <end position="77"/>
    </location>
</feature>
<dbReference type="SUPFAM" id="SSF46689">
    <property type="entry name" value="Homeodomain-like"/>
    <property type="match status" value="1"/>
</dbReference>
<organism evidence="4 5">
    <name type="scientific">Amycolatopsis heterodermiae</name>
    <dbReference type="NCBI Taxonomy" id="3110235"/>
    <lineage>
        <taxon>Bacteria</taxon>
        <taxon>Bacillati</taxon>
        <taxon>Actinomycetota</taxon>
        <taxon>Actinomycetes</taxon>
        <taxon>Pseudonocardiales</taxon>
        <taxon>Pseudonocardiaceae</taxon>
        <taxon>Amycolatopsis</taxon>
    </lineage>
</organism>
<dbReference type="EMBL" id="JAYFSI010000002">
    <property type="protein sequence ID" value="MEA5360909.1"/>
    <property type="molecule type" value="Genomic_DNA"/>
</dbReference>
<reference evidence="4 5" key="1">
    <citation type="submission" date="2023-12" db="EMBL/GenBank/DDBJ databases">
        <title>Amycolatopsis sp. V23-08.</title>
        <authorList>
            <person name="Somphong A."/>
        </authorList>
    </citation>
    <scope>NUCLEOTIDE SEQUENCE [LARGE SCALE GENOMIC DNA]</scope>
    <source>
        <strain evidence="4 5">V23-08</strain>
    </source>
</reference>
<evidence type="ECO:0000256" key="2">
    <source>
        <dbReference type="PROSITE-ProRule" id="PRU00335"/>
    </source>
</evidence>
<gene>
    <name evidence="4" type="ORF">VA596_15280</name>
</gene>
<keyword evidence="5" id="KW-1185">Reference proteome</keyword>
<keyword evidence="1 2" id="KW-0238">DNA-binding</keyword>
<dbReference type="InterPro" id="IPR050109">
    <property type="entry name" value="HTH-type_TetR-like_transc_reg"/>
</dbReference>
<dbReference type="RefSeq" id="WP_323327463.1">
    <property type="nucleotide sequence ID" value="NZ_JAYFSI010000002.1"/>
</dbReference>
<dbReference type="Proteomes" id="UP001304298">
    <property type="component" value="Unassembled WGS sequence"/>
</dbReference>
<dbReference type="PANTHER" id="PTHR30055">
    <property type="entry name" value="HTH-TYPE TRANSCRIPTIONAL REGULATOR RUTR"/>
    <property type="match status" value="1"/>
</dbReference>
<accession>A0ABU5R5G6</accession>
<proteinExistence type="predicted"/>
<evidence type="ECO:0000259" key="3">
    <source>
        <dbReference type="PROSITE" id="PS50977"/>
    </source>
</evidence>
<name>A0ABU5R5G6_9PSEU</name>
<evidence type="ECO:0000313" key="5">
    <source>
        <dbReference type="Proteomes" id="UP001304298"/>
    </source>
</evidence>
<dbReference type="InterPro" id="IPR001647">
    <property type="entry name" value="HTH_TetR"/>
</dbReference>
<evidence type="ECO:0000256" key="1">
    <source>
        <dbReference type="ARBA" id="ARBA00023125"/>
    </source>
</evidence>
<dbReference type="PROSITE" id="PS50977">
    <property type="entry name" value="HTH_TETR_2"/>
    <property type="match status" value="1"/>
</dbReference>
<dbReference type="PANTHER" id="PTHR30055:SF226">
    <property type="entry name" value="HTH-TYPE TRANSCRIPTIONAL REGULATOR PKSA"/>
    <property type="match status" value="1"/>
</dbReference>
<dbReference type="PRINTS" id="PR00455">
    <property type="entry name" value="HTHTETR"/>
</dbReference>
<dbReference type="InterPro" id="IPR009057">
    <property type="entry name" value="Homeodomain-like_sf"/>
</dbReference>
<protein>
    <submittedName>
        <fullName evidence="4">Helix-turn-helix domain-containing protein</fullName>
    </submittedName>
</protein>
<feature type="DNA-binding region" description="H-T-H motif" evidence="2">
    <location>
        <begin position="40"/>
        <end position="59"/>
    </location>
</feature>
<sequence length="205" mass="22838">MSREPEAAPPKRRMSAEKRRAVIVESATEVFAERGYDGAPIDEIARRSGISAPVLYDHFPSKLALFQEVLAAEYARLRAAWEVTFATGEPLRQRFAASLDAWFAHVERRRKSIPVLFQVATADEGARQAQVDATRASRSALAPFVTDVLTTDELDTEMLIEIIAASLRALALWWHDHPAVPRVRLVDAALDALWPAIERRVPPSS</sequence>
<dbReference type="Gene3D" id="1.10.357.10">
    <property type="entry name" value="Tetracycline Repressor, domain 2"/>
    <property type="match status" value="1"/>
</dbReference>
<evidence type="ECO:0000313" key="4">
    <source>
        <dbReference type="EMBL" id="MEA5360909.1"/>
    </source>
</evidence>
<dbReference type="Pfam" id="PF00440">
    <property type="entry name" value="TetR_N"/>
    <property type="match status" value="1"/>
</dbReference>
<comment type="caution">
    <text evidence="4">The sequence shown here is derived from an EMBL/GenBank/DDBJ whole genome shotgun (WGS) entry which is preliminary data.</text>
</comment>